<evidence type="ECO:0000313" key="7">
    <source>
        <dbReference type="EMBL" id="KAK2186752.1"/>
    </source>
</evidence>
<dbReference type="GO" id="GO:0008253">
    <property type="term" value="F:5'-nucleotidase activity"/>
    <property type="evidence" value="ECO:0007669"/>
    <property type="project" value="TreeGrafter"/>
</dbReference>
<keyword evidence="4" id="KW-0460">Magnesium</keyword>
<dbReference type="PANTHER" id="PTHR12103">
    <property type="entry name" value="5'-NUCLEOTIDASE DOMAIN-CONTAINING"/>
    <property type="match status" value="1"/>
</dbReference>
<evidence type="ECO:0000313" key="8">
    <source>
        <dbReference type="Proteomes" id="UP001209878"/>
    </source>
</evidence>
<dbReference type="InterPro" id="IPR023214">
    <property type="entry name" value="HAD_sf"/>
</dbReference>
<keyword evidence="2" id="KW-0479">Metal-binding</keyword>
<accession>A0AAD9UER7</accession>
<evidence type="ECO:0000256" key="5">
    <source>
        <dbReference type="ARBA" id="ARBA00022990"/>
    </source>
</evidence>
<protein>
    <recommendedName>
        <fullName evidence="6">5'-nucleotidase domain-containing protein 1</fullName>
    </recommendedName>
</protein>
<name>A0AAD9UER7_RIDPI</name>
<dbReference type="InterPro" id="IPR036412">
    <property type="entry name" value="HAD-like_sf"/>
</dbReference>
<keyword evidence="5" id="KW-0007">Acetylation</keyword>
<sequence>MSSYLSFCDYDVYGFDVDHTLAKYKIPNLFDLISSSLAQYLIENKGYPEELNLPFDVDKDFCTRGIILDTQTGNFLKLTEDGVIIRASHGTLMLTEDQLIEEYGEGRLWPHYEDIIDRVDNIGRDRYRVFENFFDMPLMVIAARLVDIQDKEASERSASYDFWKDILDAANDCYAQHQFAEEKGGFFPAWKKDIGRYLYPISEDVRQWLRTLRLDNKKVFLMTSSRVDFAEATMSFILGKDWQSYFDLTITNARKPGFFQKNRAFYALDGVVETEAVTELQEGATYSQGSITPLMTFLSQITGKKQPKVLFFGDSLRSDVAPSKKSDWETVLILEEIDSEQCLFDSGALNNKTKLQVPVNCPSELEKAYLTSHSWGSFFTDTHPLKPQDDLRYMNTLWGYVIRKYADLAVPQLEYITEFPLDHKFEVFNHEKTHIWGFYPSVPKALQTNSDTS</sequence>
<dbReference type="AlphaFoldDB" id="A0AAD9UER7"/>
<evidence type="ECO:0000256" key="2">
    <source>
        <dbReference type="ARBA" id="ARBA00022723"/>
    </source>
</evidence>
<evidence type="ECO:0000256" key="4">
    <source>
        <dbReference type="ARBA" id="ARBA00022842"/>
    </source>
</evidence>
<reference evidence="7" key="1">
    <citation type="journal article" date="2023" name="Mol. Biol. Evol.">
        <title>Third-Generation Sequencing Reveals the Adaptive Role of the Epigenome in Three Deep-Sea Polychaetes.</title>
        <authorList>
            <person name="Perez M."/>
            <person name="Aroh O."/>
            <person name="Sun Y."/>
            <person name="Lan Y."/>
            <person name="Juniper S.K."/>
            <person name="Young C.R."/>
            <person name="Angers B."/>
            <person name="Qian P.Y."/>
        </authorList>
    </citation>
    <scope>NUCLEOTIDE SEQUENCE</scope>
    <source>
        <strain evidence="7">R07B-5</strain>
    </source>
</reference>
<keyword evidence="3" id="KW-0378">Hydrolase</keyword>
<proteinExistence type="inferred from homology"/>
<dbReference type="SUPFAM" id="SSF56784">
    <property type="entry name" value="HAD-like"/>
    <property type="match status" value="1"/>
</dbReference>
<dbReference type="Gene3D" id="3.40.50.1000">
    <property type="entry name" value="HAD superfamily/HAD-like"/>
    <property type="match status" value="1"/>
</dbReference>
<dbReference type="Pfam" id="PF05761">
    <property type="entry name" value="5_nucleotid"/>
    <property type="match status" value="1"/>
</dbReference>
<comment type="caution">
    <text evidence="7">The sequence shown here is derived from an EMBL/GenBank/DDBJ whole genome shotgun (WGS) entry which is preliminary data.</text>
</comment>
<dbReference type="EMBL" id="JAODUO010000190">
    <property type="protein sequence ID" value="KAK2186752.1"/>
    <property type="molecule type" value="Genomic_DNA"/>
</dbReference>
<keyword evidence="8" id="KW-1185">Reference proteome</keyword>
<evidence type="ECO:0000256" key="1">
    <source>
        <dbReference type="ARBA" id="ARBA00009589"/>
    </source>
</evidence>
<dbReference type="FunFam" id="3.40.50.1000:FF:000086">
    <property type="entry name" value="LD24878p"/>
    <property type="match status" value="1"/>
</dbReference>
<comment type="similarity">
    <text evidence="1">Belongs to the 5'(3')-deoxyribonucleotidase family.</text>
</comment>
<organism evidence="7 8">
    <name type="scientific">Ridgeia piscesae</name>
    <name type="common">Tubeworm</name>
    <dbReference type="NCBI Taxonomy" id="27915"/>
    <lineage>
        <taxon>Eukaryota</taxon>
        <taxon>Metazoa</taxon>
        <taxon>Spiralia</taxon>
        <taxon>Lophotrochozoa</taxon>
        <taxon>Annelida</taxon>
        <taxon>Polychaeta</taxon>
        <taxon>Sedentaria</taxon>
        <taxon>Canalipalpata</taxon>
        <taxon>Sabellida</taxon>
        <taxon>Siboglinidae</taxon>
        <taxon>Ridgeia</taxon>
    </lineage>
</organism>
<evidence type="ECO:0000256" key="3">
    <source>
        <dbReference type="ARBA" id="ARBA00022801"/>
    </source>
</evidence>
<dbReference type="InterPro" id="IPR008380">
    <property type="entry name" value="HAD-SF_hydro_IG_5-nucl"/>
</dbReference>
<dbReference type="GO" id="GO:0046872">
    <property type="term" value="F:metal ion binding"/>
    <property type="evidence" value="ECO:0007669"/>
    <property type="project" value="UniProtKB-KW"/>
</dbReference>
<evidence type="ECO:0000256" key="6">
    <source>
        <dbReference type="ARBA" id="ARBA00069357"/>
    </source>
</evidence>
<dbReference type="Proteomes" id="UP001209878">
    <property type="component" value="Unassembled WGS sequence"/>
</dbReference>
<dbReference type="PANTHER" id="PTHR12103:SF38">
    <property type="entry name" value="5'-NUCLEOTIDASE DOMAIN-CONTAINING PROTEIN 1"/>
    <property type="match status" value="1"/>
</dbReference>
<gene>
    <name evidence="7" type="ORF">NP493_190g04027</name>
</gene>